<keyword evidence="1" id="KW-1133">Transmembrane helix</keyword>
<comment type="caution">
    <text evidence="2">The sequence shown here is derived from an EMBL/GenBank/DDBJ whole genome shotgun (WGS) entry which is preliminary data.</text>
</comment>
<evidence type="ECO:0000313" key="3">
    <source>
        <dbReference type="Proteomes" id="UP000523087"/>
    </source>
</evidence>
<keyword evidence="3" id="KW-1185">Reference proteome</keyword>
<keyword evidence="1" id="KW-0812">Transmembrane</keyword>
<keyword evidence="1" id="KW-0472">Membrane</keyword>
<reference evidence="2 3" key="1">
    <citation type="submission" date="2020-07" db="EMBL/GenBank/DDBJ databases">
        <title>Genomic Encyclopedia of Type Strains, Phase IV (KMG-IV): sequencing the most valuable type-strain genomes for metagenomic binning, comparative biology and taxonomic classification.</title>
        <authorList>
            <person name="Goeker M."/>
        </authorList>
    </citation>
    <scope>NUCLEOTIDE SEQUENCE [LARGE SCALE GENOMIC DNA]</scope>
    <source>
        <strain evidence="2 3">DSM 15730</strain>
    </source>
</reference>
<organism evidence="2 3">
    <name type="scientific">Thermaerobacillus caldiproteolyticus</name>
    <dbReference type="NCBI Taxonomy" id="247480"/>
    <lineage>
        <taxon>Bacteria</taxon>
        <taxon>Bacillati</taxon>
        <taxon>Bacillota</taxon>
        <taxon>Bacilli</taxon>
        <taxon>Bacillales</taxon>
        <taxon>Anoxybacillaceae</taxon>
        <taxon>Thermaerobacillus</taxon>
    </lineage>
</organism>
<dbReference type="AlphaFoldDB" id="A0A7W0BZA4"/>
<sequence>MDSVLDVVEGNALDVVVDNALGVVVDVVLTALAALAVSIAGEVVLEFSSLAQKGDYLRRKDYPCIILCRGPLYEMNIRDK</sequence>
<dbReference type="EMBL" id="JACDUT010000008">
    <property type="protein sequence ID" value="MBA2875843.1"/>
    <property type="molecule type" value="Genomic_DNA"/>
</dbReference>
<evidence type="ECO:0000256" key="1">
    <source>
        <dbReference type="SAM" id="Phobius"/>
    </source>
</evidence>
<feature type="transmembrane region" description="Helical" evidence="1">
    <location>
        <begin position="20"/>
        <end position="45"/>
    </location>
</feature>
<name>A0A7W0BZA4_9BACL</name>
<accession>A0A7W0BZA4</accession>
<gene>
    <name evidence="2" type="ORF">HNR31_002637</name>
</gene>
<evidence type="ECO:0000313" key="2">
    <source>
        <dbReference type="EMBL" id="MBA2875843.1"/>
    </source>
</evidence>
<dbReference type="Proteomes" id="UP000523087">
    <property type="component" value="Unassembled WGS sequence"/>
</dbReference>
<protein>
    <submittedName>
        <fullName evidence="2">Uncharacterized protein</fullName>
    </submittedName>
</protein>
<proteinExistence type="predicted"/>